<keyword evidence="5" id="KW-1185">Reference proteome</keyword>
<dbReference type="EMBL" id="CP087830">
    <property type="protein sequence ID" value="UZA02584.1"/>
    <property type="molecule type" value="Genomic_DNA"/>
</dbReference>
<feature type="repeat" description="TPR" evidence="3">
    <location>
        <begin position="81"/>
        <end position="114"/>
    </location>
</feature>
<dbReference type="Pfam" id="PF07719">
    <property type="entry name" value="TPR_2"/>
    <property type="match status" value="1"/>
</dbReference>
<organism evidence="4 5">
    <name type="scientific">Moraxella bovis</name>
    <dbReference type="NCBI Taxonomy" id="476"/>
    <lineage>
        <taxon>Bacteria</taxon>
        <taxon>Pseudomonadati</taxon>
        <taxon>Pseudomonadota</taxon>
        <taxon>Gammaproteobacteria</taxon>
        <taxon>Moraxellales</taxon>
        <taxon>Moraxellaceae</taxon>
        <taxon>Moraxella</taxon>
    </lineage>
</organism>
<dbReference type="Pfam" id="PF08238">
    <property type="entry name" value="Sel1"/>
    <property type="match status" value="3"/>
</dbReference>
<protein>
    <submittedName>
        <fullName evidence="4">Sel1 repeat family protein</fullName>
    </submittedName>
</protein>
<dbReference type="InterPro" id="IPR006597">
    <property type="entry name" value="Sel1-like"/>
</dbReference>
<accession>A0ABY6M6P6</accession>
<sequence length="158" mass="18296">MEGGFCNCSNIDYQKALEWAEKASKLGSSEANRKIAEIYLNRDENNPNYQKAIEYYNLAIKQIKVELEKQPTDSSHKLHLVWSYTDLGEIYYQLKDYQKAKLNFENAIDLADYHSSRAYYGLSLLYHHGYGVPKNIKKADELHKKSCELGYVPACENQ</sequence>
<keyword evidence="2 3" id="KW-0802">TPR repeat</keyword>
<keyword evidence="1" id="KW-0677">Repeat</keyword>
<dbReference type="Gene3D" id="1.25.40.10">
    <property type="entry name" value="Tetratricopeptide repeat domain"/>
    <property type="match status" value="2"/>
</dbReference>
<dbReference type="PROSITE" id="PS50005">
    <property type="entry name" value="TPR"/>
    <property type="match status" value="1"/>
</dbReference>
<dbReference type="SMART" id="SM00671">
    <property type="entry name" value="SEL1"/>
    <property type="match status" value="3"/>
</dbReference>
<name>A0ABY6M6P6_MORBO</name>
<evidence type="ECO:0000313" key="5">
    <source>
        <dbReference type="Proteomes" id="UP001163632"/>
    </source>
</evidence>
<dbReference type="Proteomes" id="UP001163632">
    <property type="component" value="Chromosome"/>
</dbReference>
<dbReference type="InterPro" id="IPR019734">
    <property type="entry name" value="TPR_rpt"/>
</dbReference>
<dbReference type="GeneID" id="77187808"/>
<gene>
    <name evidence="4" type="ORF">LP092_11560</name>
</gene>
<dbReference type="InterPro" id="IPR011990">
    <property type="entry name" value="TPR-like_helical_dom_sf"/>
</dbReference>
<evidence type="ECO:0000256" key="3">
    <source>
        <dbReference type="PROSITE-ProRule" id="PRU00339"/>
    </source>
</evidence>
<reference evidence="4" key="1">
    <citation type="journal article" date="2022" name="BMC Microbiol.">
        <title>Whole genome sequencing of Moraxella bovis strains from North America reveals two genotypes with different genetic determinants.</title>
        <authorList>
            <person name="Wynn E.L."/>
            <person name="Hille M.M."/>
            <person name="Loy J.D."/>
            <person name="Schuller G."/>
            <person name="Kuhn K.L."/>
            <person name="Dickey A.M."/>
            <person name="Bono J.L."/>
            <person name="Clawson M.L."/>
        </authorList>
    </citation>
    <scope>NUCLEOTIDE SEQUENCE</scope>
    <source>
        <strain evidence="4">SAM102599</strain>
    </source>
</reference>
<evidence type="ECO:0000256" key="1">
    <source>
        <dbReference type="ARBA" id="ARBA00022737"/>
    </source>
</evidence>
<dbReference type="InterPro" id="IPR013105">
    <property type="entry name" value="TPR_2"/>
</dbReference>
<evidence type="ECO:0000256" key="2">
    <source>
        <dbReference type="ARBA" id="ARBA00022803"/>
    </source>
</evidence>
<proteinExistence type="predicted"/>
<dbReference type="RefSeq" id="WP_162860426.1">
    <property type="nucleotide sequence ID" value="NZ_CP030241.1"/>
</dbReference>
<evidence type="ECO:0000313" key="4">
    <source>
        <dbReference type="EMBL" id="UZA02584.1"/>
    </source>
</evidence>
<dbReference type="InterPro" id="IPR052945">
    <property type="entry name" value="Mitotic_Regulator"/>
</dbReference>
<dbReference type="PANTHER" id="PTHR43628">
    <property type="entry name" value="ACTIVATOR OF C KINASE PROTEIN 1-RELATED"/>
    <property type="match status" value="1"/>
</dbReference>
<dbReference type="PANTHER" id="PTHR43628:SF1">
    <property type="entry name" value="CHITIN SYNTHASE REGULATORY FACTOR 2-RELATED"/>
    <property type="match status" value="1"/>
</dbReference>
<dbReference type="SMART" id="SM00028">
    <property type="entry name" value="TPR"/>
    <property type="match status" value="2"/>
</dbReference>
<dbReference type="SUPFAM" id="SSF81901">
    <property type="entry name" value="HCP-like"/>
    <property type="match status" value="1"/>
</dbReference>